<sequence length="248" mass="28206">MYYLIHTPHHPRPYISTVSFIANDFANWGCRVTCHANNSAYITEIRYQEKRNRPGSRRIELMEVWAKEVLARKSQQQQPPSRTDTLAARKARASAFAQDFVSGLSVFAYPRALVAKYTRLLHRCAYTSCATLPSWADPEIAIADQVALEFRFDASLGREQAGHPLLRGSIQMTPRDQLAAALNEAIGKARGRMGRVEKCKETGVTKVLMWVDVGDLMRRDKEEDEEPVPVYERGAWMWPPVYEECAVC</sequence>
<dbReference type="EMBL" id="JAPEVA010000077">
    <property type="protein sequence ID" value="KAJ4401190.1"/>
    <property type="molecule type" value="Genomic_DNA"/>
</dbReference>
<dbReference type="OrthoDB" id="3774194at2759"/>
<gene>
    <name evidence="1" type="ORF">N0V91_008088</name>
</gene>
<reference evidence="1" key="1">
    <citation type="submission" date="2022-10" db="EMBL/GenBank/DDBJ databases">
        <title>Tapping the CABI collections for fungal endophytes: first genome assemblies for Collariella, Neodidymelliopsis, Ascochyta clinopodiicola, Didymella pomorum, Didymosphaeria variabile, Neocosmospora piperis and Neocucurbitaria cava.</title>
        <authorList>
            <person name="Hill R."/>
        </authorList>
    </citation>
    <scope>NUCLEOTIDE SEQUENCE</scope>
    <source>
        <strain evidence="1">IMI 355091</strain>
    </source>
</reference>
<proteinExistence type="predicted"/>
<name>A0A9W8Z7W7_9PLEO</name>
<accession>A0A9W8Z7W7</accession>
<keyword evidence="2" id="KW-1185">Reference proteome</keyword>
<protein>
    <submittedName>
        <fullName evidence="1">Uncharacterized protein</fullName>
    </submittedName>
</protein>
<evidence type="ECO:0000313" key="2">
    <source>
        <dbReference type="Proteomes" id="UP001140510"/>
    </source>
</evidence>
<evidence type="ECO:0000313" key="1">
    <source>
        <dbReference type="EMBL" id="KAJ4401190.1"/>
    </source>
</evidence>
<dbReference type="AlphaFoldDB" id="A0A9W8Z7W7"/>
<dbReference type="Proteomes" id="UP001140510">
    <property type="component" value="Unassembled WGS sequence"/>
</dbReference>
<organism evidence="1 2">
    <name type="scientific">Didymella pomorum</name>
    <dbReference type="NCBI Taxonomy" id="749634"/>
    <lineage>
        <taxon>Eukaryota</taxon>
        <taxon>Fungi</taxon>
        <taxon>Dikarya</taxon>
        <taxon>Ascomycota</taxon>
        <taxon>Pezizomycotina</taxon>
        <taxon>Dothideomycetes</taxon>
        <taxon>Pleosporomycetidae</taxon>
        <taxon>Pleosporales</taxon>
        <taxon>Pleosporineae</taxon>
        <taxon>Didymellaceae</taxon>
        <taxon>Didymella</taxon>
    </lineage>
</organism>
<comment type="caution">
    <text evidence="1">The sequence shown here is derived from an EMBL/GenBank/DDBJ whole genome shotgun (WGS) entry which is preliminary data.</text>
</comment>